<dbReference type="NCBIfam" id="TIGR03061">
    <property type="entry name" value="pip_yhgE_Nterm"/>
    <property type="match status" value="1"/>
</dbReference>
<dbReference type="Proteomes" id="UP000638836">
    <property type="component" value="Unassembled WGS sequence"/>
</dbReference>
<dbReference type="Gene3D" id="3.40.1710.10">
    <property type="entry name" value="abc type-2 transporter like domain"/>
    <property type="match status" value="1"/>
</dbReference>
<dbReference type="Gene3D" id="1.10.287.950">
    <property type="entry name" value="Methyl-accepting chemotaxis protein"/>
    <property type="match status" value="1"/>
</dbReference>
<evidence type="ECO:0000313" key="7">
    <source>
        <dbReference type="EMBL" id="MBC9824385.1"/>
    </source>
</evidence>
<dbReference type="RefSeq" id="WP_023178868.1">
    <property type="nucleotide sequence ID" value="NZ_WNJQ01000001.1"/>
</dbReference>
<feature type="transmembrane region" description="Helical" evidence="5">
    <location>
        <begin position="842"/>
        <end position="863"/>
    </location>
</feature>
<dbReference type="Pfam" id="PF12698">
    <property type="entry name" value="ABC2_membrane_3"/>
    <property type="match status" value="1"/>
</dbReference>
<keyword evidence="3 5" id="KW-1133">Transmembrane helix</keyword>
<dbReference type="PANTHER" id="PTHR43077">
    <property type="entry name" value="TRANSPORT PERMEASE YVFS-RELATED"/>
    <property type="match status" value="1"/>
</dbReference>
<dbReference type="NCBIfam" id="TIGR03057">
    <property type="entry name" value="xxxLxxG_by_4"/>
    <property type="match status" value="3"/>
</dbReference>
<feature type="domain" description="ABC-2 type transporter transmembrane" evidence="6">
    <location>
        <begin position="674"/>
        <end position="916"/>
    </location>
</feature>
<dbReference type="InterPro" id="IPR013525">
    <property type="entry name" value="ABC2_TM"/>
</dbReference>
<evidence type="ECO:0000256" key="2">
    <source>
        <dbReference type="ARBA" id="ARBA00022692"/>
    </source>
</evidence>
<comment type="caution">
    <text evidence="7">The sequence shown here is derived from an EMBL/GenBank/DDBJ whole genome shotgun (WGS) entry which is preliminary data.</text>
</comment>
<comment type="subcellular location">
    <subcellularLocation>
        <location evidence="1">Membrane</location>
        <topology evidence="1">Multi-pass membrane protein</topology>
    </subcellularLocation>
</comment>
<keyword evidence="4 5" id="KW-0472">Membrane</keyword>
<feature type="transmembrane region" description="Helical" evidence="5">
    <location>
        <begin position="814"/>
        <end position="835"/>
    </location>
</feature>
<evidence type="ECO:0000313" key="8">
    <source>
        <dbReference type="Proteomes" id="UP000638836"/>
    </source>
</evidence>
<keyword evidence="2 5" id="KW-0812">Transmembrane</keyword>
<organism evidence="7 8">
    <name type="scientific">Carnobacterium inhibens</name>
    <dbReference type="NCBI Taxonomy" id="147709"/>
    <lineage>
        <taxon>Bacteria</taxon>
        <taxon>Bacillati</taxon>
        <taxon>Bacillota</taxon>
        <taxon>Bacilli</taxon>
        <taxon>Lactobacillales</taxon>
        <taxon>Carnobacteriaceae</taxon>
        <taxon>Carnobacterium</taxon>
    </lineage>
</organism>
<sequence>MEMLKNEWKKLASNKMLLISCIVILFIPIMYAGGFLKSNWDPYGNTDKLSVAVVNLDHSVDYQGKKLDIGSDVVDKLKENDALDWHFVSQEEAQEGLKNREYYMVMTLPADFSKDASTLMDVNPEKMTIEYETNGSLNYIGEVISKSAAKDLKSEVSNNVTKAYTESVFEQISTIGNGFAKAADGAEEIDGGTGKLADGSQQLTDNLETLSSSTLTFKEGAETFEVGVKEYAAGVSQVNDGAQQLTNGINQLYSKVGPLEDGGALLEKGSNDLTNGLETYTNGVSKLADGTKILNENSAAVKNGTVEISNGVDQVKTGSDQLLTGLNQLSSELDQSLSQENADKLRYLMGNLDSMNENIQKLNTLLNGQSSTAGSGGVEASLQQTGSSVLNLTGDITQATTELADAKTSVKDLEETIQADTDSNTSAIEKTAAFQSLSNEQQEELLSAIADQKDAELASLTTIKDQLNGANTTLSNATDNTTTTTASLNDLQSELAVTSELAGQLTELKTQVGALAQGSNALLPATTQTIEELTNGLTKIQTALEQQGTGSNKGIIQGVTELNQGLATIQNGLSGQDGLVNGVTNYTNGVNTIQSGADELNTNSPALTAGSQQLTNGIGQLAGQLPNLVEGITQLNTGSNQLVHGTTLLDGKSGTLIKGATSLADGSTKISDGSQALSEGSETLGSGIETLKDGTSQLATSLLDGSEEVNDVNATNKTTDMFSSPITLKQEKYSKVPNYGAALAPYIMSMSLYIGAVVFTTIYPVRKRSTQGKSSLAWWQSKVSVAMLVAALMAVIECGILLMIGLDVLFVGKFFLLAVLTSLAFMSIVLTLVVAFDNVGRFVAMVLLVLQLGGSGGTFPIPLTNSFFQTIHLWLPMTYSVYGFRQAISSGLGNDIYWQANFVMIGIIIVFNGLLILTMYFLQKKNQNNEVKEVEETVKA</sequence>
<dbReference type="InterPro" id="IPR023908">
    <property type="entry name" value="xxxLxxG_rpt"/>
</dbReference>
<keyword evidence="8" id="KW-1185">Reference proteome</keyword>
<reference evidence="7 8" key="1">
    <citation type="journal article" date="2020" name="Microorganisms">
        <title>New Insight into Antimicrobial Compounds from Food and Marine-Sourced Carnobacterium Species through Phenotype and Genome Analyses.</title>
        <authorList>
            <person name="Begrem S."/>
            <person name="Ivaniuk F."/>
            <person name="Gigout-Chevalier F."/>
            <person name="Kolypczuk L."/>
            <person name="Bonnetot S."/>
            <person name="Leroi F."/>
            <person name="Grovel O."/>
            <person name="Delbarre-Ladrat C."/>
            <person name="Passerini D."/>
        </authorList>
    </citation>
    <scope>NUCLEOTIDE SEQUENCE [LARGE SCALE GENOMIC DNA]</scope>
    <source>
        <strain evidence="7 8">MIP2551</strain>
    </source>
</reference>
<gene>
    <name evidence="7" type="ORF">GLO26_00895</name>
</gene>
<feature type="transmembrane region" description="Helical" evidence="5">
    <location>
        <begin position="785"/>
        <end position="808"/>
    </location>
</feature>
<name>A0ABR7T9C5_9LACT</name>
<feature type="transmembrane region" description="Helical" evidence="5">
    <location>
        <begin position="743"/>
        <end position="765"/>
    </location>
</feature>
<evidence type="ECO:0000256" key="5">
    <source>
        <dbReference type="SAM" id="Phobius"/>
    </source>
</evidence>
<evidence type="ECO:0000259" key="6">
    <source>
        <dbReference type="Pfam" id="PF12698"/>
    </source>
</evidence>
<proteinExistence type="predicted"/>
<dbReference type="InterPro" id="IPR017501">
    <property type="entry name" value="Phage_infect_YhgE_C"/>
</dbReference>
<evidence type="ECO:0000256" key="3">
    <source>
        <dbReference type="ARBA" id="ARBA00022989"/>
    </source>
</evidence>
<evidence type="ECO:0000256" key="1">
    <source>
        <dbReference type="ARBA" id="ARBA00004141"/>
    </source>
</evidence>
<dbReference type="PANTHER" id="PTHR43077:SF5">
    <property type="entry name" value="PHAGE INFECTION PROTEIN"/>
    <property type="match status" value="1"/>
</dbReference>
<protein>
    <submittedName>
        <fullName evidence="7">YhgE/Pip domain-containing protein</fullName>
    </submittedName>
</protein>
<accession>A0ABR7T9C5</accession>
<dbReference type="NCBIfam" id="TIGR03062">
    <property type="entry name" value="pip_yhgE_Cterm"/>
    <property type="match status" value="1"/>
</dbReference>
<dbReference type="InterPro" id="IPR017500">
    <property type="entry name" value="Phage_infect_YhgE_N"/>
</dbReference>
<evidence type="ECO:0000256" key="4">
    <source>
        <dbReference type="ARBA" id="ARBA00023136"/>
    </source>
</evidence>
<dbReference type="InterPro" id="IPR051328">
    <property type="entry name" value="T7SS_ABC-Transporter"/>
</dbReference>
<feature type="transmembrane region" description="Helical" evidence="5">
    <location>
        <begin position="902"/>
        <end position="922"/>
    </location>
</feature>
<dbReference type="EMBL" id="WNJQ01000001">
    <property type="protein sequence ID" value="MBC9824385.1"/>
    <property type="molecule type" value="Genomic_DNA"/>
</dbReference>